<comment type="similarity">
    <text evidence="2">Belongs to the Mediator complex subunit 27 family.</text>
</comment>
<sequence length="297" mass="31892">MSSIGQQTALVAAQQELLKLKGSGRQLLEAVTEAGNNSSRAQKVAAVIQSTERALSKADILTQQLGIGDGSFSNTGKSRSEALRRRKAELAGHEEPQQAPHLRRWDASDPAEMLQEVMQHVFAVTGYAVYGMGPDGNRVDASSASAVRLEIPRVMTAVAALAIAGQPEAVHVAAMSPAEAAAGRSHWKGSGHEVFRRVSDVAQHALQHFHEKSQQPMTEETQHAQHAGVLQSLLLWLASYRELFELPCTATGQLLAMDQLSQQLLPPVLRAFDVSPMELELIAGGSLTPVACHVHAL</sequence>
<proteinExistence type="inferred from homology"/>
<dbReference type="PANTHER" id="PTHR13130">
    <property type="entry name" value="34 KDA TRANSCRIPTIONAL CO-ACTIVATOR-RELATED"/>
    <property type="match status" value="1"/>
</dbReference>
<evidence type="ECO:0000313" key="6">
    <source>
        <dbReference type="EMBL" id="CAL5221757.1"/>
    </source>
</evidence>
<comment type="subcellular location">
    <subcellularLocation>
        <location evidence="1">Nucleus</location>
    </subcellularLocation>
</comment>
<evidence type="ECO:0000256" key="4">
    <source>
        <dbReference type="ARBA" id="ARBA00023163"/>
    </source>
</evidence>
<reference evidence="6 7" key="1">
    <citation type="submission" date="2024-06" db="EMBL/GenBank/DDBJ databases">
        <authorList>
            <person name="Kraege A."/>
            <person name="Thomma B."/>
        </authorList>
    </citation>
    <scope>NUCLEOTIDE SEQUENCE [LARGE SCALE GENOMIC DNA]</scope>
</reference>
<evidence type="ECO:0000256" key="2">
    <source>
        <dbReference type="ARBA" id="ARBA00008048"/>
    </source>
</evidence>
<comment type="caution">
    <text evidence="6">The sequence shown here is derived from an EMBL/GenBank/DDBJ whole genome shotgun (WGS) entry which is preliminary data.</text>
</comment>
<keyword evidence="4" id="KW-0804">Transcription</keyword>
<keyword evidence="7" id="KW-1185">Reference proteome</keyword>
<evidence type="ECO:0000256" key="3">
    <source>
        <dbReference type="ARBA" id="ARBA00023015"/>
    </source>
</evidence>
<dbReference type="Proteomes" id="UP001497392">
    <property type="component" value="Unassembled WGS sequence"/>
</dbReference>
<keyword evidence="5" id="KW-0539">Nucleus</keyword>
<evidence type="ECO:0000256" key="1">
    <source>
        <dbReference type="ARBA" id="ARBA00004123"/>
    </source>
</evidence>
<dbReference type="PANTHER" id="PTHR13130:SF4">
    <property type="entry name" value="MEDIATOR OF RNA POLYMERASE II TRANSCRIPTION SUBUNIT 27"/>
    <property type="match status" value="1"/>
</dbReference>
<gene>
    <name evidence="6" type="primary">g4010</name>
    <name evidence="6" type="ORF">VP750_LOCUS3416</name>
</gene>
<name>A0ABP1FWB3_9CHLO</name>
<keyword evidence="3" id="KW-0805">Transcription regulation</keyword>
<evidence type="ECO:0000256" key="5">
    <source>
        <dbReference type="ARBA" id="ARBA00023242"/>
    </source>
</evidence>
<dbReference type="InterPro" id="IPR021627">
    <property type="entry name" value="Mediator_Med27"/>
</dbReference>
<dbReference type="Pfam" id="PF11571">
    <property type="entry name" value="Med27"/>
    <property type="match status" value="1"/>
</dbReference>
<evidence type="ECO:0000313" key="7">
    <source>
        <dbReference type="Proteomes" id="UP001497392"/>
    </source>
</evidence>
<dbReference type="EMBL" id="CAXHTA020000005">
    <property type="protein sequence ID" value="CAL5221757.1"/>
    <property type="molecule type" value="Genomic_DNA"/>
</dbReference>
<organism evidence="6 7">
    <name type="scientific">Coccomyxa viridis</name>
    <dbReference type="NCBI Taxonomy" id="1274662"/>
    <lineage>
        <taxon>Eukaryota</taxon>
        <taxon>Viridiplantae</taxon>
        <taxon>Chlorophyta</taxon>
        <taxon>core chlorophytes</taxon>
        <taxon>Trebouxiophyceae</taxon>
        <taxon>Trebouxiophyceae incertae sedis</taxon>
        <taxon>Coccomyxaceae</taxon>
        <taxon>Coccomyxa</taxon>
    </lineage>
</organism>
<protein>
    <submittedName>
        <fullName evidence="6">G4010 protein</fullName>
    </submittedName>
</protein>
<accession>A0ABP1FWB3</accession>